<reference evidence="4" key="1">
    <citation type="journal article" date="2019" name="Int. J. Syst. Evol. Microbiol.">
        <title>The Global Catalogue of Microorganisms (GCM) 10K type strain sequencing project: providing services to taxonomists for standard genome sequencing and annotation.</title>
        <authorList>
            <consortium name="The Broad Institute Genomics Platform"/>
            <consortium name="The Broad Institute Genome Sequencing Center for Infectious Disease"/>
            <person name="Wu L."/>
            <person name="Ma J."/>
        </authorList>
    </citation>
    <scope>NUCLEOTIDE SEQUENCE [LARGE SCALE GENOMIC DNA]</scope>
    <source>
        <strain evidence="4">KCTC 42423</strain>
    </source>
</reference>
<feature type="transmembrane region" description="Helical" evidence="1">
    <location>
        <begin position="79"/>
        <end position="100"/>
    </location>
</feature>
<dbReference type="InterPro" id="IPR036890">
    <property type="entry name" value="HATPase_C_sf"/>
</dbReference>
<dbReference type="InterPro" id="IPR050640">
    <property type="entry name" value="Bact_2-comp_sensor_kinase"/>
</dbReference>
<organism evidence="3 4">
    <name type="scientific">Aquimarina hainanensis</name>
    <dbReference type="NCBI Taxonomy" id="1578017"/>
    <lineage>
        <taxon>Bacteria</taxon>
        <taxon>Pseudomonadati</taxon>
        <taxon>Bacteroidota</taxon>
        <taxon>Flavobacteriia</taxon>
        <taxon>Flavobacteriales</taxon>
        <taxon>Flavobacteriaceae</taxon>
        <taxon>Aquimarina</taxon>
    </lineage>
</organism>
<keyword evidence="1" id="KW-0472">Membrane</keyword>
<feature type="transmembrane region" description="Helical" evidence="1">
    <location>
        <begin position="16"/>
        <end position="35"/>
    </location>
</feature>
<evidence type="ECO:0000256" key="1">
    <source>
        <dbReference type="SAM" id="Phobius"/>
    </source>
</evidence>
<evidence type="ECO:0000313" key="4">
    <source>
        <dbReference type="Proteomes" id="UP001597459"/>
    </source>
</evidence>
<dbReference type="Pfam" id="PF06580">
    <property type="entry name" value="His_kinase"/>
    <property type="match status" value="1"/>
</dbReference>
<feature type="domain" description="Signal transduction histidine kinase internal region" evidence="2">
    <location>
        <begin position="168"/>
        <end position="245"/>
    </location>
</feature>
<keyword evidence="3" id="KW-0808">Transferase</keyword>
<comment type="caution">
    <text evidence="3">The sequence shown here is derived from an EMBL/GenBank/DDBJ whole genome shotgun (WGS) entry which is preliminary data.</text>
</comment>
<protein>
    <submittedName>
        <fullName evidence="3">Sensor histidine kinase</fullName>
        <ecNumber evidence="3">2.7.13.3</ecNumber>
    </submittedName>
</protein>
<keyword evidence="1" id="KW-0812">Transmembrane</keyword>
<feature type="transmembrane region" description="Helical" evidence="1">
    <location>
        <begin position="120"/>
        <end position="140"/>
    </location>
</feature>
<evidence type="ECO:0000313" key="3">
    <source>
        <dbReference type="EMBL" id="MFD2593566.1"/>
    </source>
</evidence>
<dbReference type="RefSeq" id="WP_254884059.1">
    <property type="nucleotide sequence ID" value="NZ_JBHULX010000048.1"/>
</dbReference>
<dbReference type="EC" id="2.7.13.3" evidence="3"/>
<dbReference type="GO" id="GO:0004673">
    <property type="term" value="F:protein histidine kinase activity"/>
    <property type="evidence" value="ECO:0007669"/>
    <property type="project" value="UniProtKB-EC"/>
</dbReference>
<dbReference type="Gene3D" id="3.30.565.10">
    <property type="entry name" value="Histidine kinase-like ATPase, C-terminal domain"/>
    <property type="match status" value="1"/>
</dbReference>
<accession>A0ABW5NFH8</accession>
<keyword evidence="1" id="KW-1133">Transmembrane helix</keyword>
<proteinExistence type="predicted"/>
<keyword evidence="4" id="KW-1185">Reference proteome</keyword>
<name>A0ABW5NFH8_9FLAO</name>
<keyword evidence="3" id="KW-0418">Kinase</keyword>
<sequence>MLMISKKFILRKIQQLLLHSIFWVGVLVFYIVFFGHQSTNFQYVFSFSAFLMPVTIATTYTFNYYIIPTYLLPKRYGLLILYSIYTLVLSTYFIIISIFYGLIFLSELKTAGMAPMSKSILFVMVAVYLIVILFSAFSLIKHNYTATATNQNLQNKILETQLQFKKQELQYLKMQIHPHFLFNTLNTLYGFALKKSEDTPDMILKLANLLDYLLYQSNKPMVTLEEEIDHMQDYIALEKMRFRDTLDISLKLPQGKNTLKIPPMLFIPFVENSFKHGHISDGKLSIHISLQYINKEVCFRVKNSVKSSPVNTKEGIGLQNLKKRLSLLYKDKHQLTISQTNQWYHTELRFTP</sequence>
<dbReference type="Proteomes" id="UP001597459">
    <property type="component" value="Unassembled WGS sequence"/>
</dbReference>
<gene>
    <name evidence="3" type="ORF">ACFSTE_22200</name>
</gene>
<evidence type="ECO:0000259" key="2">
    <source>
        <dbReference type="Pfam" id="PF06580"/>
    </source>
</evidence>
<feature type="transmembrane region" description="Helical" evidence="1">
    <location>
        <begin position="41"/>
        <end position="67"/>
    </location>
</feature>
<dbReference type="PANTHER" id="PTHR34220">
    <property type="entry name" value="SENSOR HISTIDINE KINASE YPDA"/>
    <property type="match status" value="1"/>
</dbReference>
<dbReference type="EMBL" id="JBHULX010000048">
    <property type="protein sequence ID" value="MFD2593566.1"/>
    <property type="molecule type" value="Genomic_DNA"/>
</dbReference>
<dbReference type="PANTHER" id="PTHR34220:SF7">
    <property type="entry name" value="SENSOR HISTIDINE KINASE YPDA"/>
    <property type="match status" value="1"/>
</dbReference>
<dbReference type="InterPro" id="IPR010559">
    <property type="entry name" value="Sig_transdc_His_kin_internal"/>
</dbReference>